<dbReference type="AlphaFoldDB" id="A0A4C1XFX2"/>
<proteinExistence type="predicted"/>
<organism evidence="1 2">
    <name type="scientific">Eumeta variegata</name>
    <name type="common">Bagworm moth</name>
    <name type="synonym">Eumeta japonica</name>
    <dbReference type="NCBI Taxonomy" id="151549"/>
    <lineage>
        <taxon>Eukaryota</taxon>
        <taxon>Metazoa</taxon>
        <taxon>Ecdysozoa</taxon>
        <taxon>Arthropoda</taxon>
        <taxon>Hexapoda</taxon>
        <taxon>Insecta</taxon>
        <taxon>Pterygota</taxon>
        <taxon>Neoptera</taxon>
        <taxon>Endopterygota</taxon>
        <taxon>Lepidoptera</taxon>
        <taxon>Glossata</taxon>
        <taxon>Ditrysia</taxon>
        <taxon>Tineoidea</taxon>
        <taxon>Psychidae</taxon>
        <taxon>Oiketicinae</taxon>
        <taxon>Eumeta</taxon>
    </lineage>
</organism>
<accession>A0A4C1XFX2</accession>
<protein>
    <submittedName>
        <fullName evidence="1">Uncharacterized protein</fullName>
    </submittedName>
</protein>
<dbReference type="Proteomes" id="UP000299102">
    <property type="component" value="Unassembled WGS sequence"/>
</dbReference>
<sequence>MGSRLGSRYATLESRRPIRILMREFSISRRRPRRRPRRRLEYVRHPVLHVCSFCMENHVMRPSKNALSHCGLTGVSAVHERGPRPQEFRFNVNAYL</sequence>
<name>A0A4C1XFX2_EUMVA</name>
<keyword evidence="2" id="KW-1185">Reference proteome</keyword>
<evidence type="ECO:0000313" key="1">
    <source>
        <dbReference type="EMBL" id="GBP62000.1"/>
    </source>
</evidence>
<comment type="caution">
    <text evidence="1">The sequence shown here is derived from an EMBL/GenBank/DDBJ whole genome shotgun (WGS) entry which is preliminary data.</text>
</comment>
<reference evidence="1 2" key="1">
    <citation type="journal article" date="2019" name="Commun. Biol.">
        <title>The bagworm genome reveals a unique fibroin gene that provides high tensile strength.</title>
        <authorList>
            <person name="Kono N."/>
            <person name="Nakamura H."/>
            <person name="Ohtoshi R."/>
            <person name="Tomita M."/>
            <person name="Numata K."/>
            <person name="Arakawa K."/>
        </authorList>
    </citation>
    <scope>NUCLEOTIDE SEQUENCE [LARGE SCALE GENOMIC DNA]</scope>
</reference>
<dbReference type="EMBL" id="BGZK01000828">
    <property type="protein sequence ID" value="GBP62000.1"/>
    <property type="molecule type" value="Genomic_DNA"/>
</dbReference>
<evidence type="ECO:0000313" key="2">
    <source>
        <dbReference type="Proteomes" id="UP000299102"/>
    </source>
</evidence>
<gene>
    <name evidence="1" type="ORF">EVAR_41008_1</name>
</gene>